<name>A0ABQ0E7V3_9BACT</name>
<proteinExistence type="predicted"/>
<comment type="caution">
    <text evidence="1">The sequence shown here is derived from an EMBL/GenBank/DDBJ whole genome shotgun (WGS) entry which is preliminary data.</text>
</comment>
<evidence type="ECO:0000313" key="1">
    <source>
        <dbReference type="EMBL" id="GAB1253773.1"/>
    </source>
</evidence>
<sequence>MYVGVNAINGFRQVGVTGHGLMLCAVAHKNDILMNRTPGWQMVHAGMGSGVYIIRRCQHGITNMAAQTALGYYFSHSCANFAVFPPRYGLQGLDRHMSKAFQAETPQGLADGIALLSGSGQAFPQQQ</sequence>
<keyword evidence="2" id="KW-1185">Reference proteome</keyword>
<organism evidence="1 2">
    <name type="scientific">Desulfovibrio falkowii</name>
    <dbReference type="NCBI Taxonomy" id="3136602"/>
    <lineage>
        <taxon>Bacteria</taxon>
        <taxon>Pseudomonadati</taxon>
        <taxon>Thermodesulfobacteriota</taxon>
        <taxon>Desulfovibrionia</taxon>
        <taxon>Desulfovibrionales</taxon>
        <taxon>Desulfovibrionaceae</taxon>
        <taxon>Desulfovibrio</taxon>
    </lineage>
</organism>
<dbReference type="Proteomes" id="UP001628192">
    <property type="component" value="Unassembled WGS sequence"/>
</dbReference>
<accession>A0ABQ0E7V3</accession>
<evidence type="ECO:0000313" key="2">
    <source>
        <dbReference type="Proteomes" id="UP001628192"/>
    </source>
</evidence>
<gene>
    <name evidence="1" type="ORF">Defa_12600</name>
</gene>
<dbReference type="EMBL" id="BAAFSG010000001">
    <property type="protein sequence ID" value="GAB1253773.1"/>
    <property type="molecule type" value="Genomic_DNA"/>
</dbReference>
<protein>
    <submittedName>
        <fullName evidence="1">Uncharacterized protein</fullName>
    </submittedName>
</protein>
<reference evidence="1 2" key="1">
    <citation type="journal article" date="2025" name="Int. J. Syst. Evol. Microbiol.">
        <title>Desulfovibrio falkowii sp. nov., Porphyromonas miyakawae sp. nov., Mediterraneibacter flintii sp. nov. and Owariibacterium komagatae gen. nov., sp. nov., isolated from human faeces.</title>
        <authorList>
            <person name="Hamaguchi T."/>
            <person name="Ohara M."/>
            <person name="Hisatomi A."/>
            <person name="Sekiguchi K."/>
            <person name="Takeda J.I."/>
            <person name="Ueyama J."/>
            <person name="Ito M."/>
            <person name="Nishiwaki H."/>
            <person name="Ogi T."/>
            <person name="Hirayama M."/>
            <person name="Ohkuma M."/>
            <person name="Sakamoto M."/>
            <person name="Ohno K."/>
        </authorList>
    </citation>
    <scope>NUCLEOTIDE SEQUENCE [LARGE SCALE GENOMIC DNA]</scope>
    <source>
        <strain evidence="1 2">13CB8C</strain>
    </source>
</reference>